<organism evidence="3">
    <name type="scientific">Haemonchus placei</name>
    <name type="common">Barber's pole worm</name>
    <dbReference type="NCBI Taxonomy" id="6290"/>
    <lineage>
        <taxon>Eukaryota</taxon>
        <taxon>Metazoa</taxon>
        <taxon>Ecdysozoa</taxon>
        <taxon>Nematoda</taxon>
        <taxon>Chromadorea</taxon>
        <taxon>Rhabditida</taxon>
        <taxon>Rhabditina</taxon>
        <taxon>Rhabditomorpha</taxon>
        <taxon>Strongyloidea</taxon>
        <taxon>Trichostrongylidae</taxon>
        <taxon>Haemonchus</taxon>
    </lineage>
</organism>
<name>A0A0N4W5C5_HAEPC</name>
<keyword evidence="2" id="KW-1185">Reference proteome</keyword>
<reference evidence="3" key="1">
    <citation type="submission" date="2017-02" db="UniProtKB">
        <authorList>
            <consortium name="WormBaseParasite"/>
        </authorList>
    </citation>
    <scope>IDENTIFICATION</scope>
</reference>
<accession>A0A0N4W5C5</accession>
<proteinExistence type="predicted"/>
<sequence length="70" mass="8011">MREEPQFMLFSLRVPYLQVCVDALNLHCGHYAERPKLHGNYAMTCQLESIGLFGINNLQIQHPTQIGPEV</sequence>
<gene>
    <name evidence="1" type="ORF">HPLM_LOCUS5143</name>
</gene>
<dbReference type="EMBL" id="UZAF01016294">
    <property type="protein sequence ID" value="VDO25019.1"/>
    <property type="molecule type" value="Genomic_DNA"/>
</dbReference>
<evidence type="ECO:0000313" key="3">
    <source>
        <dbReference type="WBParaSite" id="HPLM_0000515101-mRNA-1"/>
    </source>
</evidence>
<dbReference type="WBParaSite" id="HPLM_0000515101-mRNA-1">
    <property type="protein sequence ID" value="HPLM_0000515101-mRNA-1"/>
    <property type="gene ID" value="HPLM_0000515101"/>
</dbReference>
<dbReference type="Proteomes" id="UP000268014">
    <property type="component" value="Unassembled WGS sequence"/>
</dbReference>
<reference evidence="1 2" key="2">
    <citation type="submission" date="2018-11" db="EMBL/GenBank/DDBJ databases">
        <authorList>
            <consortium name="Pathogen Informatics"/>
        </authorList>
    </citation>
    <scope>NUCLEOTIDE SEQUENCE [LARGE SCALE GENOMIC DNA]</scope>
    <source>
        <strain evidence="1 2">MHpl1</strain>
    </source>
</reference>
<evidence type="ECO:0000313" key="2">
    <source>
        <dbReference type="Proteomes" id="UP000268014"/>
    </source>
</evidence>
<evidence type="ECO:0000313" key="1">
    <source>
        <dbReference type="EMBL" id="VDO25019.1"/>
    </source>
</evidence>
<dbReference type="AlphaFoldDB" id="A0A0N4W5C5"/>
<protein>
    <submittedName>
        <fullName evidence="1 3">Uncharacterized protein</fullName>
    </submittedName>
</protein>